<comment type="similarity">
    <text evidence="2">Belongs to the amino acid-polyamine-organocation (APC) superfamily. YAT (TC 2.A.3.10) family.</text>
</comment>
<evidence type="ECO:0000256" key="1">
    <source>
        <dbReference type="ARBA" id="ARBA00004141"/>
    </source>
</evidence>
<evidence type="ECO:0000256" key="3">
    <source>
        <dbReference type="ARBA" id="ARBA00022692"/>
    </source>
</evidence>
<evidence type="ECO:0000313" key="10">
    <source>
        <dbReference type="Proteomes" id="UP000697127"/>
    </source>
</evidence>
<dbReference type="InterPro" id="IPR004841">
    <property type="entry name" value="AA-permease/SLC12A_dom"/>
</dbReference>
<dbReference type="InterPro" id="IPR050524">
    <property type="entry name" value="APC_YAT"/>
</dbReference>
<name>A0A9P6WGH1_9ASCO</name>
<comment type="subcellular location">
    <subcellularLocation>
        <location evidence="1">Membrane</location>
        <topology evidence="1">Multi-pass membrane protein</topology>
    </subcellularLocation>
</comment>
<dbReference type="EMBL" id="PUHW01000660">
    <property type="protein sequence ID" value="KAG0686279.1"/>
    <property type="molecule type" value="Genomic_DNA"/>
</dbReference>
<feature type="non-terminal residue" evidence="9">
    <location>
        <position position="181"/>
    </location>
</feature>
<keyword evidence="3 7" id="KW-0812">Transmembrane</keyword>
<dbReference type="Pfam" id="PF00324">
    <property type="entry name" value="AA_permease"/>
    <property type="match status" value="1"/>
</dbReference>
<dbReference type="GO" id="GO:0015171">
    <property type="term" value="F:amino acid transmembrane transporter activity"/>
    <property type="evidence" value="ECO:0007669"/>
    <property type="project" value="TreeGrafter"/>
</dbReference>
<feature type="transmembrane region" description="Helical" evidence="7">
    <location>
        <begin position="87"/>
        <end position="108"/>
    </location>
</feature>
<feature type="compositionally biased region" description="Acidic residues" evidence="6">
    <location>
        <begin position="55"/>
        <end position="67"/>
    </location>
</feature>
<gene>
    <name evidence="9" type="ORF">C6P40_004644</name>
</gene>
<evidence type="ECO:0000256" key="6">
    <source>
        <dbReference type="SAM" id="MobiDB-lite"/>
    </source>
</evidence>
<dbReference type="Proteomes" id="UP000697127">
    <property type="component" value="Unassembled WGS sequence"/>
</dbReference>
<comment type="caution">
    <text evidence="9">The sequence shown here is derived from an EMBL/GenBank/DDBJ whole genome shotgun (WGS) entry which is preliminary data.</text>
</comment>
<accession>A0A9P6WGH1</accession>
<evidence type="ECO:0000256" key="7">
    <source>
        <dbReference type="SAM" id="Phobius"/>
    </source>
</evidence>
<dbReference type="GO" id="GO:0016020">
    <property type="term" value="C:membrane"/>
    <property type="evidence" value="ECO:0007669"/>
    <property type="project" value="UniProtKB-SubCell"/>
</dbReference>
<evidence type="ECO:0000259" key="8">
    <source>
        <dbReference type="Pfam" id="PF00324"/>
    </source>
</evidence>
<sequence length="181" mass="19627">MDKLKKAFKSSGNDEGSSIPIHQITSTSVEYNGDSFDNSNSQEKNEKNMYQFEMDNNENDDDNDIDSENGKNKYSTEMKQGLKARHIQIIALSGAIGTGLFVGSGSGLATCGPAGLFTGYIILSLMVWLVMNQIAEMVSYIPIPGQTTLPALCLRYTGNESFAFAAGINLFYAQALIAPSE</sequence>
<dbReference type="Gene3D" id="1.20.1740.10">
    <property type="entry name" value="Amino acid/polyamine transporter I"/>
    <property type="match status" value="1"/>
</dbReference>
<evidence type="ECO:0000256" key="4">
    <source>
        <dbReference type="ARBA" id="ARBA00022989"/>
    </source>
</evidence>
<reference evidence="9" key="1">
    <citation type="submission" date="2020-11" db="EMBL/GenBank/DDBJ databases">
        <title>Kefir isolates.</title>
        <authorList>
            <person name="Marcisauskas S."/>
            <person name="Kim Y."/>
            <person name="Blasche S."/>
        </authorList>
    </citation>
    <scope>NUCLEOTIDE SEQUENCE</scope>
    <source>
        <strain evidence="9">Olga-1</strain>
    </source>
</reference>
<dbReference type="PANTHER" id="PTHR43341:SF36">
    <property type="entry name" value="PROLINE-SPECIFIC PERMEASE"/>
    <property type="match status" value="1"/>
</dbReference>
<feature type="transmembrane region" description="Helical" evidence="7">
    <location>
        <begin position="114"/>
        <end position="131"/>
    </location>
</feature>
<feature type="region of interest" description="Disordered" evidence="6">
    <location>
        <begin position="54"/>
        <end position="73"/>
    </location>
</feature>
<protein>
    <recommendedName>
        <fullName evidence="8">Amino acid permease/ SLC12A domain-containing protein</fullName>
    </recommendedName>
</protein>
<evidence type="ECO:0000313" key="9">
    <source>
        <dbReference type="EMBL" id="KAG0686279.1"/>
    </source>
</evidence>
<keyword evidence="10" id="KW-1185">Reference proteome</keyword>
<dbReference type="AlphaFoldDB" id="A0A9P6WGH1"/>
<feature type="compositionally biased region" description="Polar residues" evidence="6">
    <location>
        <begin position="23"/>
        <end position="42"/>
    </location>
</feature>
<dbReference type="OrthoDB" id="5413484at2759"/>
<evidence type="ECO:0000256" key="5">
    <source>
        <dbReference type="ARBA" id="ARBA00023136"/>
    </source>
</evidence>
<keyword evidence="5 7" id="KW-0472">Membrane</keyword>
<feature type="region of interest" description="Disordered" evidence="6">
    <location>
        <begin position="1"/>
        <end position="45"/>
    </location>
</feature>
<proteinExistence type="inferred from homology"/>
<evidence type="ECO:0000256" key="2">
    <source>
        <dbReference type="ARBA" id="ARBA00006983"/>
    </source>
</evidence>
<dbReference type="PANTHER" id="PTHR43341">
    <property type="entry name" value="AMINO ACID PERMEASE"/>
    <property type="match status" value="1"/>
</dbReference>
<organism evidence="9 10">
    <name type="scientific">Pichia californica</name>
    <dbReference type="NCBI Taxonomy" id="460514"/>
    <lineage>
        <taxon>Eukaryota</taxon>
        <taxon>Fungi</taxon>
        <taxon>Dikarya</taxon>
        <taxon>Ascomycota</taxon>
        <taxon>Saccharomycotina</taxon>
        <taxon>Pichiomycetes</taxon>
        <taxon>Pichiales</taxon>
        <taxon>Pichiaceae</taxon>
        <taxon>Pichia</taxon>
    </lineage>
</organism>
<keyword evidence="4 7" id="KW-1133">Transmembrane helix</keyword>
<feature type="domain" description="Amino acid permease/ SLC12A" evidence="8">
    <location>
        <begin position="86"/>
        <end position="180"/>
    </location>
</feature>